<gene>
    <name evidence="1" type="ORF">B0A54_16937</name>
</gene>
<evidence type="ECO:0008006" key="3">
    <source>
        <dbReference type="Google" id="ProtNLM"/>
    </source>
</evidence>
<dbReference type="EMBL" id="NAJP01000120">
    <property type="protein sequence ID" value="TKA28245.1"/>
    <property type="molecule type" value="Genomic_DNA"/>
</dbReference>
<evidence type="ECO:0000313" key="1">
    <source>
        <dbReference type="EMBL" id="TKA28245.1"/>
    </source>
</evidence>
<dbReference type="InterPro" id="IPR011990">
    <property type="entry name" value="TPR-like_helical_dom_sf"/>
</dbReference>
<dbReference type="InterPro" id="IPR053137">
    <property type="entry name" value="NLR-like"/>
</dbReference>
<dbReference type="Gene3D" id="1.25.40.10">
    <property type="entry name" value="Tetratricopeptide repeat domain"/>
    <property type="match status" value="1"/>
</dbReference>
<proteinExistence type="predicted"/>
<name>A0A4U0U2B1_9PEZI</name>
<dbReference type="SUPFAM" id="SSF48452">
    <property type="entry name" value="TPR-like"/>
    <property type="match status" value="1"/>
</dbReference>
<dbReference type="PANTHER" id="PTHR46082">
    <property type="entry name" value="ATP/GTP-BINDING PROTEIN-RELATED"/>
    <property type="match status" value="1"/>
</dbReference>
<dbReference type="PANTHER" id="PTHR46082:SF6">
    <property type="entry name" value="AAA+ ATPASE DOMAIN-CONTAINING PROTEIN-RELATED"/>
    <property type="match status" value="1"/>
</dbReference>
<accession>A0A4U0U2B1</accession>
<dbReference type="Proteomes" id="UP000310066">
    <property type="component" value="Unassembled WGS sequence"/>
</dbReference>
<dbReference type="Pfam" id="PF13374">
    <property type="entry name" value="TPR_10"/>
    <property type="match status" value="2"/>
</dbReference>
<dbReference type="AlphaFoldDB" id="A0A4U0U2B1"/>
<dbReference type="STRING" id="329885.A0A4U0U2B1"/>
<comment type="caution">
    <text evidence="1">The sequence shown here is derived from an EMBL/GenBank/DDBJ whole genome shotgun (WGS) entry which is preliminary data.</text>
</comment>
<evidence type="ECO:0000313" key="2">
    <source>
        <dbReference type="Proteomes" id="UP000310066"/>
    </source>
</evidence>
<protein>
    <recommendedName>
        <fullName evidence="3">Kinesin light chain</fullName>
    </recommendedName>
</protein>
<dbReference type="OrthoDB" id="20872at2759"/>
<organism evidence="1 2">
    <name type="scientific">Friedmanniomyces endolithicus</name>
    <dbReference type="NCBI Taxonomy" id="329885"/>
    <lineage>
        <taxon>Eukaryota</taxon>
        <taxon>Fungi</taxon>
        <taxon>Dikarya</taxon>
        <taxon>Ascomycota</taxon>
        <taxon>Pezizomycotina</taxon>
        <taxon>Dothideomycetes</taxon>
        <taxon>Dothideomycetidae</taxon>
        <taxon>Mycosphaerellales</taxon>
        <taxon>Teratosphaeriaceae</taxon>
        <taxon>Friedmanniomyces</taxon>
    </lineage>
</organism>
<sequence>MDGSGISLEDTERMTIIPAYNNFKNHMEVFAWALEDDHGQRHDVSILDARRTNDIGHGESTTVSLLDCIPVCDHGSVLFTMRSRKEAHLLVEYDEMIDIPRMSQPEAVNLVEKRLGRAMNRPDPEDLVLLLEFMPLALTQATAYSKHRDMGDQRRDAEATHPILKTWQISFDYVRERRRTAAKLLSMMSFCDRQAIPASLLRIKEDGGEYNGEQHPDDTFEDDIEMLLGLSFISLSADGSAFDMHRLALVATRRWLKNRGNQEEQVKRLLAKLDAVFPLGQARELGHGSKLAEAIEVGERSWQVTKTTLGADHPDTLVSVSTLAWYYDRLRDSRRAAEMEEACWQMRSDKLGPDHPHTLVSMSTLAGYYDRLGDAAAPPRRNTIVNQE</sequence>
<reference evidence="1 2" key="1">
    <citation type="submission" date="2017-03" db="EMBL/GenBank/DDBJ databases">
        <title>Genomes of endolithic fungi from Antarctica.</title>
        <authorList>
            <person name="Coleine C."/>
            <person name="Masonjones S."/>
            <person name="Stajich J.E."/>
        </authorList>
    </citation>
    <scope>NUCLEOTIDE SEQUENCE [LARGE SCALE GENOMIC DNA]</scope>
    <source>
        <strain evidence="1 2">CCFEE 5311</strain>
    </source>
</reference>